<dbReference type="GO" id="GO:0008725">
    <property type="term" value="F:DNA-3-methyladenine glycosylase activity"/>
    <property type="evidence" value="ECO:0007669"/>
    <property type="project" value="UniProtKB-EC"/>
</dbReference>
<organism evidence="2">
    <name type="scientific">uncultured Gemmatimonadota bacterium</name>
    <dbReference type="NCBI Taxonomy" id="203437"/>
    <lineage>
        <taxon>Bacteria</taxon>
        <taxon>Pseudomonadati</taxon>
        <taxon>Gemmatimonadota</taxon>
        <taxon>environmental samples</taxon>
    </lineage>
</organism>
<feature type="non-terminal residue" evidence="2">
    <location>
        <position position="186"/>
    </location>
</feature>
<feature type="compositionally biased region" description="Low complexity" evidence="1">
    <location>
        <begin position="24"/>
        <end position="39"/>
    </location>
</feature>
<accession>A0A6J4LGM9</accession>
<reference evidence="2" key="1">
    <citation type="submission" date="2020-02" db="EMBL/GenBank/DDBJ databases">
        <authorList>
            <person name="Meier V. D."/>
        </authorList>
    </citation>
    <scope>NUCLEOTIDE SEQUENCE</scope>
    <source>
        <strain evidence="2">AVDCRST_MAG68</strain>
    </source>
</reference>
<gene>
    <name evidence="2" type="ORF">AVDCRST_MAG68-2541</name>
</gene>
<evidence type="ECO:0000313" key="2">
    <source>
        <dbReference type="EMBL" id="CAA9331698.1"/>
    </source>
</evidence>
<feature type="region of interest" description="Disordered" evidence="1">
    <location>
        <begin position="1"/>
        <end position="186"/>
    </location>
</feature>
<evidence type="ECO:0000256" key="1">
    <source>
        <dbReference type="SAM" id="MobiDB-lite"/>
    </source>
</evidence>
<sequence>GRDLLRGRARPPLPRAVSRRRVRVPAAPGRRALRAAGAGDQPGGALMAHHPQEARSLPPRVRRVRRGAGGGVWRCRSRPPPGRRGDREEPPQGGRGDRQRAAHPGPARMARLVRGMAGCASSPLQRSLGEAVQADLPLHGRRDRGRVPDEHRLPAGRPPGGVPRLRPRRCPRPALDAPTPHPGHPV</sequence>
<dbReference type="EC" id="3.2.2.20" evidence="2"/>
<keyword evidence="2" id="KW-0326">Glycosidase</keyword>
<name>A0A6J4LGM9_9BACT</name>
<keyword evidence="2" id="KW-0378">Hydrolase</keyword>
<proteinExistence type="predicted"/>
<feature type="compositionally biased region" description="Basic and acidic residues" evidence="1">
    <location>
        <begin position="83"/>
        <end position="100"/>
    </location>
</feature>
<dbReference type="EMBL" id="CADCTW010000123">
    <property type="protein sequence ID" value="CAA9331698.1"/>
    <property type="molecule type" value="Genomic_DNA"/>
</dbReference>
<dbReference type="AlphaFoldDB" id="A0A6J4LGM9"/>
<protein>
    <submittedName>
        <fullName evidence="2">DNA-3-methyladenine glycosylase</fullName>
        <ecNumber evidence="2">3.2.2.20</ecNumber>
    </submittedName>
</protein>
<feature type="non-terminal residue" evidence="2">
    <location>
        <position position="1"/>
    </location>
</feature>